<dbReference type="InterPro" id="IPR020013">
    <property type="entry name" value="Flagellar_FlgE/F/G"/>
</dbReference>
<keyword evidence="10" id="KW-0282">Flagellum</keyword>
<dbReference type="InterPro" id="IPR053967">
    <property type="entry name" value="LlgE_F_G-like_D1"/>
</dbReference>
<feature type="domain" description="Flagellar basal-body/hook protein C-terminal" evidence="8">
    <location>
        <begin position="200"/>
        <end position="243"/>
    </location>
</feature>
<dbReference type="GO" id="GO:0030694">
    <property type="term" value="C:bacterial-type flagellum basal body, rod"/>
    <property type="evidence" value="ECO:0007669"/>
    <property type="project" value="UniProtKB-UniRule"/>
</dbReference>
<keyword evidence="10" id="KW-0966">Cell projection</keyword>
<dbReference type="RefSeq" id="WP_011468687.1">
    <property type="nucleotide sequence ID" value="NZ_CP123764.1"/>
</dbReference>
<comment type="similarity">
    <text evidence="2 6">Belongs to the flagella basal body rod proteins family.</text>
</comment>
<dbReference type="InterPro" id="IPR012836">
    <property type="entry name" value="FlgF"/>
</dbReference>
<dbReference type="AlphaFoldDB" id="A0AAW7X0U6"/>
<proteinExistence type="inferred from homology"/>
<dbReference type="EMBL" id="JAUOPB010000001">
    <property type="protein sequence ID" value="MDO6420980.1"/>
    <property type="molecule type" value="Genomic_DNA"/>
</dbReference>
<protein>
    <recommendedName>
        <fullName evidence="5 6">Flagellar basal-body rod protein FlgF</fullName>
    </recommendedName>
</protein>
<reference evidence="10" key="1">
    <citation type="submission" date="2023-07" db="EMBL/GenBank/DDBJ databases">
        <title>Genome content predicts the carbon catabolic preferences of heterotrophic bacteria.</title>
        <authorList>
            <person name="Gralka M."/>
        </authorList>
    </citation>
    <scope>NUCLEOTIDE SEQUENCE</scope>
    <source>
        <strain evidence="10">I3M17_2</strain>
    </source>
</reference>
<feature type="domain" description="Flagellar hook protein FlgE/F/G-like D1" evidence="9">
    <location>
        <begin position="82"/>
        <end position="146"/>
    </location>
</feature>
<dbReference type="GO" id="GO:0071978">
    <property type="term" value="P:bacterial-type flagellum-dependent swarming motility"/>
    <property type="evidence" value="ECO:0007669"/>
    <property type="project" value="TreeGrafter"/>
</dbReference>
<dbReference type="NCBIfam" id="TIGR03506">
    <property type="entry name" value="FlgEFG_subfam"/>
    <property type="match status" value="1"/>
</dbReference>
<comment type="subunit">
    <text evidence="4 6">The basal body constitutes a major portion of the flagellar organelle and consists of five rings (E,L,P,S, and M) mounted on a central rod. The rod consists of about 26 subunits of FlgG in the distal portion, and FlgB, FlgC and FlgF are thought to build up the proximal portion of the rod with about 6 subunits each.</text>
</comment>
<keyword evidence="3 6" id="KW-0975">Bacterial flagellum</keyword>
<dbReference type="GeneID" id="98613878"/>
<evidence type="ECO:0000313" key="10">
    <source>
        <dbReference type="EMBL" id="MDO6420980.1"/>
    </source>
</evidence>
<dbReference type="InterPro" id="IPR001444">
    <property type="entry name" value="Flag_bb_rod_N"/>
</dbReference>
<dbReference type="InterPro" id="IPR010930">
    <property type="entry name" value="Flg_bb/hook_C_dom"/>
</dbReference>
<dbReference type="Proteomes" id="UP001169760">
    <property type="component" value="Unassembled WGS sequence"/>
</dbReference>
<name>A0AAW7X0U6_9GAMM</name>
<dbReference type="Pfam" id="PF06429">
    <property type="entry name" value="Flg_bbr_C"/>
    <property type="match status" value="1"/>
</dbReference>
<dbReference type="Pfam" id="PF22692">
    <property type="entry name" value="LlgE_F_G_D1"/>
    <property type="match status" value="1"/>
</dbReference>
<evidence type="ECO:0000256" key="2">
    <source>
        <dbReference type="ARBA" id="ARBA00009677"/>
    </source>
</evidence>
<sequence length="249" mass="26491">MDKALYIAMTGAKHNMLAQTAHANNLANVNTTGFKADFAQARSMPIYYGEGEPTRAYALTENPGTNFSQGALVETGRELDIAVEREGFIAVQAPDGTEAFTRAGSLHIDSVGILRTGNGLPVLGNGGPIALPPAEKIEMAADGTITLIPLGEGKEATVQADRVKLVNPDVNTLTKSEDGLLRALENDGEVQADGTVRIVSGFLEASNVNAVNELVSMLELSRQYEMQVKVMQTIKQNSESSSKLLQMNG</sequence>
<dbReference type="PANTHER" id="PTHR30435">
    <property type="entry name" value="FLAGELLAR PROTEIN"/>
    <property type="match status" value="1"/>
</dbReference>
<evidence type="ECO:0000256" key="3">
    <source>
        <dbReference type="ARBA" id="ARBA00023143"/>
    </source>
</evidence>
<comment type="subcellular location">
    <subcellularLocation>
        <location evidence="1 6">Bacterial flagellum basal body</location>
    </subcellularLocation>
</comment>
<evidence type="ECO:0000256" key="6">
    <source>
        <dbReference type="RuleBase" id="RU362116"/>
    </source>
</evidence>
<evidence type="ECO:0000259" key="9">
    <source>
        <dbReference type="Pfam" id="PF22692"/>
    </source>
</evidence>
<keyword evidence="10" id="KW-0969">Cilium</keyword>
<accession>A0AAW7X0U6</accession>
<dbReference type="Pfam" id="PF00460">
    <property type="entry name" value="Flg_bb_rod"/>
    <property type="match status" value="1"/>
</dbReference>
<dbReference type="NCBIfam" id="NF009280">
    <property type="entry name" value="PRK12640.1"/>
    <property type="match status" value="1"/>
</dbReference>
<dbReference type="InterPro" id="IPR037925">
    <property type="entry name" value="FlgE/F/G-like"/>
</dbReference>
<evidence type="ECO:0000259" key="7">
    <source>
        <dbReference type="Pfam" id="PF00460"/>
    </source>
</evidence>
<dbReference type="PANTHER" id="PTHR30435:SF18">
    <property type="entry name" value="FLAGELLAR BASAL-BODY ROD PROTEIN FLGF"/>
    <property type="match status" value="1"/>
</dbReference>
<evidence type="ECO:0000256" key="1">
    <source>
        <dbReference type="ARBA" id="ARBA00004117"/>
    </source>
</evidence>
<evidence type="ECO:0000259" key="8">
    <source>
        <dbReference type="Pfam" id="PF06429"/>
    </source>
</evidence>
<evidence type="ECO:0000313" key="11">
    <source>
        <dbReference type="Proteomes" id="UP001169760"/>
    </source>
</evidence>
<gene>
    <name evidence="10" type="primary">flgF</name>
    <name evidence="10" type="ORF">Q4521_00695</name>
</gene>
<comment type="caution">
    <text evidence="10">The sequence shown here is derived from an EMBL/GenBank/DDBJ whole genome shotgun (WGS) entry which is preliminary data.</text>
</comment>
<dbReference type="NCBIfam" id="TIGR02490">
    <property type="entry name" value="flgF"/>
    <property type="match status" value="1"/>
</dbReference>
<dbReference type="SUPFAM" id="SSF117143">
    <property type="entry name" value="Flagellar hook protein flgE"/>
    <property type="match status" value="1"/>
</dbReference>
<evidence type="ECO:0000256" key="5">
    <source>
        <dbReference type="ARBA" id="ARBA00040228"/>
    </source>
</evidence>
<organism evidence="10 11">
    <name type="scientific">Saccharophagus degradans</name>
    <dbReference type="NCBI Taxonomy" id="86304"/>
    <lineage>
        <taxon>Bacteria</taxon>
        <taxon>Pseudomonadati</taxon>
        <taxon>Pseudomonadota</taxon>
        <taxon>Gammaproteobacteria</taxon>
        <taxon>Cellvibrionales</taxon>
        <taxon>Cellvibrionaceae</taxon>
        <taxon>Saccharophagus</taxon>
    </lineage>
</organism>
<evidence type="ECO:0000256" key="4">
    <source>
        <dbReference type="ARBA" id="ARBA00038560"/>
    </source>
</evidence>
<feature type="domain" description="Flagellar basal body rod protein N-terminal" evidence="7">
    <location>
        <begin position="5"/>
        <end position="35"/>
    </location>
</feature>